<organism evidence="5 6">
    <name type="scientific">Aliidiomarina shirensis</name>
    <dbReference type="NCBI Taxonomy" id="1048642"/>
    <lineage>
        <taxon>Bacteria</taxon>
        <taxon>Pseudomonadati</taxon>
        <taxon>Pseudomonadota</taxon>
        <taxon>Gammaproteobacteria</taxon>
        <taxon>Alteromonadales</taxon>
        <taxon>Idiomarinaceae</taxon>
        <taxon>Aliidiomarina</taxon>
    </lineage>
</organism>
<evidence type="ECO:0000313" key="5">
    <source>
        <dbReference type="EMBL" id="RUO38680.1"/>
    </source>
</evidence>
<dbReference type="PROSITE" id="PS50005">
    <property type="entry name" value="TPR"/>
    <property type="match status" value="1"/>
</dbReference>
<dbReference type="EMBL" id="PIPP01000001">
    <property type="protein sequence ID" value="RUO38680.1"/>
    <property type="molecule type" value="Genomic_DNA"/>
</dbReference>
<dbReference type="Gene3D" id="1.25.40.10">
    <property type="entry name" value="Tetratricopeptide repeat domain"/>
    <property type="match status" value="1"/>
</dbReference>
<dbReference type="SUPFAM" id="SSF48452">
    <property type="entry name" value="TPR-like"/>
    <property type="match status" value="1"/>
</dbReference>
<feature type="repeat" description="TPR" evidence="3">
    <location>
        <begin position="64"/>
        <end position="97"/>
    </location>
</feature>
<dbReference type="SMART" id="SM00028">
    <property type="entry name" value="TPR"/>
    <property type="match status" value="2"/>
</dbReference>
<dbReference type="InterPro" id="IPR011990">
    <property type="entry name" value="TPR-like_helical_dom_sf"/>
</dbReference>
<evidence type="ECO:0000256" key="3">
    <source>
        <dbReference type="PROSITE-ProRule" id="PRU00339"/>
    </source>
</evidence>
<dbReference type="AlphaFoldDB" id="A0A432WY04"/>
<name>A0A432WY04_9GAMM</name>
<dbReference type="Pfam" id="PF07719">
    <property type="entry name" value="TPR_2"/>
    <property type="match status" value="1"/>
</dbReference>
<dbReference type="InterPro" id="IPR019734">
    <property type="entry name" value="TPR_rpt"/>
</dbReference>
<gene>
    <name evidence="5" type="ORF">CWE13_03275</name>
</gene>
<keyword evidence="2 3" id="KW-0802">TPR repeat</keyword>
<keyword evidence="6" id="KW-1185">Reference proteome</keyword>
<dbReference type="Proteomes" id="UP000286934">
    <property type="component" value="Unassembled WGS sequence"/>
</dbReference>
<accession>A0A432WY04</accession>
<dbReference type="OrthoDB" id="6238458at2"/>
<dbReference type="RefSeq" id="WP_126805896.1">
    <property type="nucleotide sequence ID" value="NZ_PIPP01000001.1"/>
</dbReference>
<feature type="chain" id="PRO_5019363153" evidence="4">
    <location>
        <begin position="21"/>
        <end position="145"/>
    </location>
</feature>
<keyword evidence="1" id="KW-0677">Repeat</keyword>
<protein>
    <submittedName>
        <fullName evidence="5">Uncharacterized protein</fullName>
    </submittedName>
</protein>
<evidence type="ECO:0000256" key="1">
    <source>
        <dbReference type="ARBA" id="ARBA00022737"/>
    </source>
</evidence>
<dbReference type="InterPro" id="IPR013105">
    <property type="entry name" value="TPR_2"/>
</dbReference>
<keyword evidence="4" id="KW-0732">Signal</keyword>
<reference evidence="6" key="1">
    <citation type="journal article" date="2018" name="Front. Microbiol.">
        <title>Genome-Based Analysis Reveals the Taxonomy and Diversity of the Family Idiomarinaceae.</title>
        <authorList>
            <person name="Liu Y."/>
            <person name="Lai Q."/>
            <person name="Shao Z."/>
        </authorList>
    </citation>
    <scope>NUCLEOTIDE SEQUENCE [LARGE SCALE GENOMIC DNA]</scope>
    <source>
        <strain evidence="6">AIS</strain>
    </source>
</reference>
<evidence type="ECO:0000313" key="6">
    <source>
        <dbReference type="Proteomes" id="UP000286934"/>
    </source>
</evidence>
<proteinExistence type="predicted"/>
<feature type="signal peptide" evidence="4">
    <location>
        <begin position="1"/>
        <end position="20"/>
    </location>
</feature>
<evidence type="ECO:0000256" key="2">
    <source>
        <dbReference type="ARBA" id="ARBA00022803"/>
    </source>
</evidence>
<comment type="caution">
    <text evidence="5">The sequence shown here is derived from an EMBL/GenBank/DDBJ whole genome shotgun (WGS) entry which is preliminary data.</text>
</comment>
<dbReference type="PROSITE" id="PS51257">
    <property type="entry name" value="PROKAR_LIPOPROTEIN"/>
    <property type="match status" value="1"/>
</dbReference>
<evidence type="ECO:0000256" key="4">
    <source>
        <dbReference type="SAM" id="SignalP"/>
    </source>
</evidence>
<sequence length="145" mass="16482">MRNLRIVLSACIICFLTACSATPRLQFDEQIQWENQAIASYRNGDLLGAESALRQLLRANEKDAQSWFLLGNVHLREQRIEAAKNAYQQALKHQPDMREARHNLAVTHLRLATLTLIEGQQFYPDDNLDLINALLGLQGQSRVSL</sequence>